<reference evidence="1 2" key="1">
    <citation type="submission" date="2020-09" db="EMBL/GenBank/DDBJ databases">
        <title>De no assembly of potato wild relative species, Solanum commersonii.</title>
        <authorList>
            <person name="Cho K."/>
        </authorList>
    </citation>
    <scope>NUCLEOTIDE SEQUENCE [LARGE SCALE GENOMIC DNA]</scope>
    <source>
        <strain evidence="1">LZ3.2</strain>
        <tissue evidence="1">Leaf</tissue>
    </source>
</reference>
<protein>
    <submittedName>
        <fullName evidence="1">Uncharacterized protein</fullName>
    </submittedName>
</protein>
<proteinExistence type="predicted"/>
<comment type="caution">
    <text evidence="1">The sequence shown here is derived from an EMBL/GenBank/DDBJ whole genome shotgun (WGS) entry which is preliminary data.</text>
</comment>
<feature type="non-terminal residue" evidence="1">
    <location>
        <position position="1"/>
    </location>
</feature>
<name>A0A9J5W7W1_SOLCO</name>
<evidence type="ECO:0000313" key="2">
    <source>
        <dbReference type="Proteomes" id="UP000824120"/>
    </source>
</evidence>
<accession>A0A9J5W7W1</accession>
<dbReference type="Proteomes" id="UP000824120">
    <property type="component" value="Chromosome 12"/>
</dbReference>
<sequence>MFIAIRIKTRKEIQADTEVAILMMPSGKCLERSSLADIGTMLIAAKQPGLNAQNIHVDACSEQAVRGQNILYSSGSTHDSILQK</sequence>
<keyword evidence="2" id="KW-1185">Reference proteome</keyword>
<evidence type="ECO:0000313" key="1">
    <source>
        <dbReference type="EMBL" id="KAG5571723.1"/>
    </source>
</evidence>
<organism evidence="1 2">
    <name type="scientific">Solanum commersonii</name>
    <name type="common">Commerson's wild potato</name>
    <name type="synonym">Commerson's nightshade</name>
    <dbReference type="NCBI Taxonomy" id="4109"/>
    <lineage>
        <taxon>Eukaryota</taxon>
        <taxon>Viridiplantae</taxon>
        <taxon>Streptophyta</taxon>
        <taxon>Embryophyta</taxon>
        <taxon>Tracheophyta</taxon>
        <taxon>Spermatophyta</taxon>
        <taxon>Magnoliopsida</taxon>
        <taxon>eudicotyledons</taxon>
        <taxon>Gunneridae</taxon>
        <taxon>Pentapetalae</taxon>
        <taxon>asterids</taxon>
        <taxon>lamiids</taxon>
        <taxon>Solanales</taxon>
        <taxon>Solanaceae</taxon>
        <taxon>Solanoideae</taxon>
        <taxon>Solaneae</taxon>
        <taxon>Solanum</taxon>
    </lineage>
</organism>
<dbReference type="AlphaFoldDB" id="A0A9J5W7W1"/>
<dbReference type="EMBL" id="JACXVP010000012">
    <property type="protein sequence ID" value="KAG5571723.1"/>
    <property type="molecule type" value="Genomic_DNA"/>
</dbReference>
<gene>
    <name evidence="1" type="ORF">H5410_061489</name>
</gene>